<keyword evidence="7 11" id="KW-0418">Kinase</keyword>
<accession>A0A085ZF65</accession>
<evidence type="ECO:0000256" key="7">
    <source>
        <dbReference type="ARBA" id="ARBA00022777"/>
    </source>
</evidence>
<comment type="function">
    <text evidence="11">Catalyzes the phosphorylation of the hydroxyl group of 4-methyl-5-beta-hydroxyethylthiazole (THZ).</text>
</comment>
<evidence type="ECO:0000256" key="8">
    <source>
        <dbReference type="ARBA" id="ARBA00022840"/>
    </source>
</evidence>
<dbReference type="AlphaFoldDB" id="A0A085ZF65"/>
<keyword evidence="6 11" id="KW-0547">Nucleotide-binding</keyword>
<evidence type="ECO:0000256" key="5">
    <source>
        <dbReference type="ARBA" id="ARBA00022723"/>
    </source>
</evidence>
<keyword evidence="9 11" id="KW-0460">Magnesium</keyword>
<dbReference type="GO" id="GO:0005524">
    <property type="term" value="F:ATP binding"/>
    <property type="evidence" value="ECO:0007669"/>
    <property type="project" value="UniProtKB-UniRule"/>
</dbReference>
<dbReference type="PRINTS" id="PR01099">
    <property type="entry name" value="HYETHTZKNASE"/>
</dbReference>
<dbReference type="GO" id="GO:0004417">
    <property type="term" value="F:hydroxyethylthiazole kinase activity"/>
    <property type="evidence" value="ECO:0007669"/>
    <property type="project" value="UniProtKB-UniRule"/>
</dbReference>
<dbReference type="CDD" id="cd01170">
    <property type="entry name" value="THZ_kinase"/>
    <property type="match status" value="1"/>
</dbReference>
<keyword evidence="10 11" id="KW-0784">Thiamine biosynthesis</keyword>
<keyword evidence="5 11" id="KW-0479">Metal-binding</keyword>
<name>A0A085ZF65_9FLAO</name>
<evidence type="ECO:0000313" key="13">
    <source>
        <dbReference type="Proteomes" id="UP000028703"/>
    </source>
</evidence>
<evidence type="ECO:0000256" key="3">
    <source>
        <dbReference type="ARBA" id="ARBA00004868"/>
    </source>
</evidence>
<keyword evidence="8 11" id="KW-0067">ATP-binding</keyword>
<dbReference type="NCBIfam" id="NF006830">
    <property type="entry name" value="PRK09355.1"/>
    <property type="match status" value="1"/>
</dbReference>
<evidence type="ECO:0000256" key="1">
    <source>
        <dbReference type="ARBA" id="ARBA00001771"/>
    </source>
</evidence>
<evidence type="ECO:0000256" key="9">
    <source>
        <dbReference type="ARBA" id="ARBA00022842"/>
    </source>
</evidence>
<gene>
    <name evidence="11" type="primary">thiM</name>
    <name evidence="12" type="ORF">IX38_11950</name>
</gene>
<dbReference type="InterPro" id="IPR000417">
    <property type="entry name" value="Hyethyz_kinase"/>
</dbReference>
<dbReference type="Gene3D" id="3.40.1190.20">
    <property type="match status" value="1"/>
</dbReference>
<dbReference type="Proteomes" id="UP000028703">
    <property type="component" value="Unassembled WGS sequence"/>
</dbReference>
<dbReference type="NCBIfam" id="TIGR00694">
    <property type="entry name" value="thiM"/>
    <property type="match status" value="1"/>
</dbReference>
<feature type="binding site" evidence="11">
    <location>
        <position position="46"/>
    </location>
    <ligand>
        <name>substrate</name>
    </ligand>
</feature>
<comment type="pathway">
    <text evidence="3 11">Cofactor biosynthesis; thiamine diphosphate biosynthesis; 4-methyl-5-(2-phosphoethyl)-thiazole from 5-(2-hydroxyethyl)-4-methylthiazole: step 1/1.</text>
</comment>
<dbReference type="GO" id="GO:0000287">
    <property type="term" value="F:magnesium ion binding"/>
    <property type="evidence" value="ECO:0007669"/>
    <property type="project" value="UniProtKB-UniRule"/>
</dbReference>
<dbReference type="GO" id="GO:0009228">
    <property type="term" value="P:thiamine biosynthetic process"/>
    <property type="evidence" value="ECO:0007669"/>
    <property type="project" value="UniProtKB-KW"/>
</dbReference>
<dbReference type="eggNOG" id="COG2145">
    <property type="taxonomic scope" value="Bacteria"/>
</dbReference>
<evidence type="ECO:0000256" key="2">
    <source>
        <dbReference type="ARBA" id="ARBA00001946"/>
    </source>
</evidence>
<reference evidence="12 13" key="1">
    <citation type="submission" date="2014-07" db="EMBL/GenBank/DDBJ databases">
        <title>Genome of Chryseobacterium luteum DSM 18605.</title>
        <authorList>
            <person name="Stropko S.J."/>
            <person name="Pipes S.E."/>
            <person name="Newman J.D."/>
        </authorList>
    </citation>
    <scope>NUCLEOTIDE SEQUENCE [LARGE SCALE GENOMIC DNA]</scope>
    <source>
        <strain evidence="12 13">DSM 18605</strain>
    </source>
</reference>
<sequence length="269" mass="28683">MSMENNLWQHILRVRNTSPLVHNITNYVVMNNTANSLLAIGASPIMAHAQSEVEDMVNISHSLVINIGTLDEYWEDAMLLAAKKANELQKPWVLDPVGAGATPYRDKAISSLLSLNPTVIRGNASEIIAIAKANKTVTKGVDSTAMSSEAVEAAKSLTEIHNSVICISGETDIVISKDQIICLKNGHPMMTKVTGLGCTASAIIGAFLGVTENKTEAVVSAMSLLSIAGELAAEKSTGPGSLQVNIIDKLYNMTQDEFSTHLKLSDHAS</sequence>
<feature type="binding site" evidence="11">
    <location>
        <position position="168"/>
    </location>
    <ligand>
        <name>ATP</name>
        <dbReference type="ChEBI" id="CHEBI:30616"/>
    </ligand>
</feature>
<keyword evidence="4 11" id="KW-0808">Transferase</keyword>
<dbReference type="Pfam" id="PF02110">
    <property type="entry name" value="HK"/>
    <property type="match status" value="1"/>
</dbReference>
<dbReference type="STRING" id="421531.IX38_11950"/>
<evidence type="ECO:0000256" key="11">
    <source>
        <dbReference type="HAMAP-Rule" id="MF_00228"/>
    </source>
</evidence>
<evidence type="ECO:0000256" key="10">
    <source>
        <dbReference type="ARBA" id="ARBA00022977"/>
    </source>
</evidence>
<feature type="binding site" evidence="11">
    <location>
        <position position="195"/>
    </location>
    <ligand>
        <name>substrate</name>
    </ligand>
</feature>
<dbReference type="UniPathway" id="UPA00060">
    <property type="reaction ID" value="UER00139"/>
</dbReference>
<comment type="cofactor">
    <cofactor evidence="2 11">
        <name>Mg(2+)</name>
        <dbReference type="ChEBI" id="CHEBI:18420"/>
    </cofactor>
</comment>
<dbReference type="PIRSF" id="PIRSF000513">
    <property type="entry name" value="Thz_kinase"/>
    <property type="match status" value="1"/>
</dbReference>
<dbReference type="HAMAP" id="MF_00228">
    <property type="entry name" value="Thz_kinase"/>
    <property type="match status" value="1"/>
</dbReference>
<comment type="caution">
    <text evidence="12">The sequence shown here is derived from an EMBL/GenBank/DDBJ whole genome shotgun (WGS) entry which is preliminary data.</text>
</comment>
<dbReference type="SUPFAM" id="SSF53613">
    <property type="entry name" value="Ribokinase-like"/>
    <property type="match status" value="1"/>
</dbReference>
<evidence type="ECO:0000313" key="12">
    <source>
        <dbReference type="EMBL" id="KFF03079.1"/>
    </source>
</evidence>
<evidence type="ECO:0000256" key="4">
    <source>
        <dbReference type="ARBA" id="ARBA00022679"/>
    </source>
</evidence>
<dbReference type="GO" id="GO:0009229">
    <property type="term" value="P:thiamine diphosphate biosynthetic process"/>
    <property type="evidence" value="ECO:0007669"/>
    <property type="project" value="UniProtKB-UniRule"/>
</dbReference>
<dbReference type="InterPro" id="IPR029056">
    <property type="entry name" value="Ribokinase-like"/>
</dbReference>
<feature type="binding site" evidence="11">
    <location>
        <position position="121"/>
    </location>
    <ligand>
        <name>ATP</name>
        <dbReference type="ChEBI" id="CHEBI:30616"/>
    </ligand>
</feature>
<comment type="catalytic activity">
    <reaction evidence="1 11">
        <text>5-(2-hydroxyethyl)-4-methylthiazole + ATP = 4-methyl-5-(2-phosphooxyethyl)-thiazole + ADP + H(+)</text>
        <dbReference type="Rhea" id="RHEA:24212"/>
        <dbReference type="ChEBI" id="CHEBI:15378"/>
        <dbReference type="ChEBI" id="CHEBI:17957"/>
        <dbReference type="ChEBI" id="CHEBI:30616"/>
        <dbReference type="ChEBI" id="CHEBI:58296"/>
        <dbReference type="ChEBI" id="CHEBI:456216"/>
        <dbReference type="EC" id="2.7.1.50"/>
    </reaction>
</comment>
<proteinExistence type="inferred from homology"/>
<evidence type="ECO:0000256" key="6">
    <source>
        <dbReference type="ARBA" id="ARBA00022741"/>
    </source>
</evidence>
<protein>
    <recommendedName>
        <fullName evidence="11">Hydroxyethylthiazole kinase</fullName>
        <ecNumber evidence="11">2.7.1.50</ecNumber>
    </recommendedName>
    <alternativeName>
        <fullName evidence="11">4-methyl-5-beta-hydroxyethylthiazole kinase</fullName>
        <shortName evidence="11">TH kinase</shortName>
        <shortName evidence="11">Thz kinase</shortName>
    </alternativeName>
</protein>
<organism evidence="12 13">
    <name type="scientific">Chryseobacterium luteum</name>
    <dbReference type="NCBI Taxonomy" id="421531"/>
    <lineage>
        <taxon>Bacteria</taxon>
        <taxon>Pseudomonadati</taxon>
        <taxon>Bacteroidota</taxon>
        <taxon>Flavobacteriia</taxon>
        <taxon>Flavobacteriales</taxon>
        <taxon>Weeksellaceae</taxon>
        <taxon>Chryseobacterium group</taxon>
        <taxon>Chryseobacterium</taxon>
    </lineage>
</organism>
<dbReference type="EMBL" id="JPRO01000009">
    <property type="protein sequence ID" value="KFF03079.1"/>
    <property type="molecule type" value="Genomic_DNA"/>
</dbReference>
<comment type="similarity">
    <text evidence="11">Belongs to the Thz kinase family.</text>
</comment>
<keyword evidence="13" id="KW-1185">Reference proteome</keyword>
<dbReference type="OrthoDB" id="9778146at2"/>
<dbReference type="EC" id="2.7.1.50" evidence="11"/>